<evidence type="ECO:0000313" key="2">
    <source>
        <dbReference type="Proteomes" id="UP000006180"/>
    </source>
</evidence>
<sequence>MEKILQAERGQINGKVAQSRARYAQAVMKEYAKKSMH</sequence>
<dbReference type="HOGENOM" id="CLU_3348689_0_0_5"/>
<proteinExistence type="predicted"/>
<gene>
    <name evidence="1" type="ORF">USDA257_c54860</name>
</gene>
<organism evidence="1 2">
    <name type="scientific">Sinorhizobium fredii (strain USDA 257)</name>
    <dbReference type="NCBI Taxonomy" id="1185652"/>
    <lineage>
        <taxon>Bacteria</taxon>
        <taxon>Pseudomonadati</taxon>
        <taxon>Pseudomonadota</taxon>
        <taxon>Alphaproteobacteria</taxon>
        <taxon>Hyphomicrobiales</taxon>
        <taxon>Rhizobiaceae</taxon>
        <taxon>Sinorhizobium/Ensifer group</taxon>
        <taxon>Sinorhizobium</taxon>
    </lineage>
</organism>
<evidence type="ECO:0000313" key="1">
    <source>
        <dbReference type="EMBL" id="AFL54001.1"/>
    </source>
</evidence>
<dbReference type="STRING" id="1185652.USDA257_c54860"/>
<reference evidence="1 2" key="1">
    <citation type="journal article" date="2012" name="J. Bacteriol.">
        <title>Complete genome sequence of the broad-host-range strain Sinorhizobium fredii USDA257.</title>
        <authorList>
            <person name="Schuldes J."/>
            <person name="Rodriguez Orbegoso M."/>
            <person name="Schmeisser C."/>
            <person name="Krishnan H.B."/>
            <person name="Daniel R."/>
            <person name="Streit W.R."/>
        </authorList>
    </citation>
    <scope>NUCLEOTIDE SEQUENCE [LARGE SCALE GENOMIC DNA]</scope>
    <source>
        <strain evidence="1 2">USDA 257</strain>
    </source>
</reference>
<protein>
    <submittedName>
        <fullName evidence="1">Uncharacterized protein</fullName>
    </submittedName>
</protein>
<accession>I3XDP5</accession>
<name>I3XDP5_SINF2</name>
<dbReference type="Proteomes" id="UP000006180">
    <property type="component" value="Chromosome"/>
</dbReference>
<dbReference type="KEGG" id="sfd:USDA257_c54860"/>
<dbReference type="EMBL" id="CP003563">
    <property type="protein sequence ID" value="AFL54001.1"/>
    <property type="molecule type" value="Genomic_DNA"/>
</dbReference>
<dbReference type="AlphaFoldDB" id="I3XDP5"/>